<organism evidence="8 9">
    <name type="scientific">Paracraurococcus ruber</name>
    <dbReference type="NCBI Taxonomy" id="77675"/>
    <lineage>
        <taxon>Bacteria</taxon>
        <taxon>Pseudomonadati</taxon>
        <taxon>Pseudomonadota</taxon>
        <taxon>Alphaproteobacteria</taxon>
        <taxon>Acetobacterales</taxon>
        <taxon>Roseomonadaceae</taxon>
        <taxon>Paracraurococcus</taxon>
    </lineage>
</organism>
<dbReference type="Pfam" id="PF17200">
    <property type="entry name" value="sCache_2"/>
    <property type="match status" value="1"/>
</dbReference>
<evidence type="ECO:0000256" key="5">
    <source>
        <dbReference type="ARBA" id="ARBA00023136"/>
    </source>
</evidence>
<comment type="caution">
    <text evidence="8">The sequence shown here is derived from an EMBL/GenBank/DDBJ whole genome shotgun (WGS) entry which is preliminary data.</text>
</comment>
<feature type="signal peptide" evidence="6">
    <location>
        <begin position="1"/>
        <end position="26"/>
    </location>
</feature>
<dbReference type="InterPro" id="IPR033480">
    <property type="entry name" value="sCache_2"/>
</dbReference>
<dbReference type="Gene3D" id="3.30.450.20">
    <property type="entry name" value="PAS domain"/>
    <property type="match status" value="1"/>
</dbReference>
<reference evidence="8 9" key="1">
    <citation type="journal article" date="2020" name="Microorganisms">
        <title>Osmotic Adaptation and Compatible Solute Biosynthesis of Phototrophic Bacteria as Revealed from Genome Analyses.</title>
        <authorList>
            <person name="Imhoff J.F."/>
            <person name="Rahn T."/>
            <person name="Kunzel S."/>
            <person name="Keller A."/>
            <person name="Neulinger S.C."/>
        </authorList>
    </citation>
    <scope>NUCLEOTIDE SEQUENCE [LARGE SCALE GENOMIC DNA]</scope>
    <source>
        <strain evidence="8 9">DSM 15382</strain>
    </source>
</reference>
<evidence type="ECO:0000259" key="7">
    <source>
        <dbReference type="SMART" id="SM01049"/>
    </source>
</evidence>
<evidence type="ECO:0000313" key="8">
    <source>
        <dbReference type="EMBL" id="MBK1658440.1"/>
    </source>
</evidence>
<protein>
    <recommendedName>
        <fullName evidence="7">Single Cache domain-containing protein</fullName>
    </recommendedName>
</protein>
<dbReference type="Proteomes" id="UP000697995">
    <property type="component" value="Unassembled WGS sequence"/>
</dbReference>
<feature type="chain" id="PRO_5047486548" description="Single Cache domain-containing protein" evidence="6">
    <location>
        <begin position="27"/>
        <end position="159"/>
    </location>
</feature>
<keyword evidence="6" id="KW-0732">Signal</keyword>
<gene>
    <name evidence="8" type="ORF">CKO45_09370</name>
</gene>
<evidence type="ECO:0000256" key="3">
    <source>
        <dbReference type="ARBA" id="ARBA00022692"/>
    </source>
</evidence>
<dbReference type="RefSeq" id="WP_158292014.1">
    <property type="nucleotide sequence ID" value="NZ_SMOA01000030.1"/>
</dbReference>
<keyword evidence="9" id="KW-1185">Reference proteome</keyword>
<evidence type="ECO:0000256" key="2">
    <source>
        <dbReference type="ARBA" id="ARBA00022475"/>
    </source>
</evidence>
<dbReference type="EMBL" id="NRSG01000052">
    <property type="protein sequence ID" value="MBK1658440.1"/>
    <property type="molecule type" value="Genomic_DNA"/>
</dbReference>
<evidence type="ECO:0000256" key="6">
    <source>
        <dbReference type="SAM" id="SignalP"/>
    </source>
</evidence>
<evidence type="ECO:0000313" key="9">
    <source>
        <dbReference type="Proteomes" id="UP000697995"/>
    </source>
</evidence>
<evidence type="ECO:0000256" key="4">
    <source>
        <dbReference type="ARBA" id="ARBA00022989"/>
    </source>
</evidence>
<feature type="domain" description="Single Cache" evidence="7">
    <location>
        <begin position="25"/>
        <end position="110"/>
    </location>
</feature>
<comment type="subcellular location">
    <subcellularLocation>
        <location evidence="1">Cell membrane</location>
        <topology evidence="1">Multi-pass membrane protein</topology>
    </subcellularLocation>
</comment>
<sequence>MPRIAPLLPAAILAMPLLAAAGPARAAEAEAALRMAAMDLARRAAAHVQAVGRPRALADFSRPDGGFVRGDDYVFCHAADGTVLAHGGNPALVGRNMMNARDPDGRRPTETLNRIGFTEGAGWYEFRWPNPVTRRIVDRVAFVMKVEDDLVCGAGYFRH</sequence>
<keyword evidence="5" id="KW-0472">Membrane</keyword>
<keyword evidence="3" id="KW-0812">Transmembrane</keyword>
<proteinExistence type="predicted"/>
<name>A0ABS1CV94_9PROT</name>
<keyword evidence="2" id="KW-1003">Cell membrane</keyword>
<keyword evidence="4" id="KW-1133">Transmembrane helix</keyword>
<dbReference type="SMART" id="SM01049">
    <property type="entry name" value="Cache_2"/>
    <property type="match status" value="1"/>
</dbReference>
<accession>A0ABS1CV94</accession>
<evidence type="ECO:0000256" key="1">
    <source>
        <dbReference type="ARBA" id="ARBA00004651"/>
    </source>
</evidence>